<evidence type="ECO:0000256" key="1">
    <source>
        <dbReference type="SAM" id="MobiDB-lite"/>
    </source>
</evidence>
<dbReference type="PANTHER" id="PTHR15503:SF22">
    <property type="entry name" value="TRANSPOSON TY3-I GAG POLYPROTEIN"/>
    <property type="match status" value="1"/>
</dbReference>
<sequence>MLIDGLEDEAVAEDGDEVAEDEPQDLEAKEEDVPPQISLHAYSGSATPKMLRVDGMIKRRVVRILIDTGSTHNFLDERLVKQIGLIAEPTLGFDVALGDRATLRAEGICRGITLTIQGSQFKLDLYPLALRGADLVLGTQWLQSLGPVTFDFAEMWVTFRRSGRRVRLDGIRPSPRAALQPLVGLPGPDAHSYLMQLLPLSTETTTEAGIPTDLAALLQGFADLFEEPHGLPPEREHDHHIEIVPGAEPANVRPYRYPHV</sequence>
<dbReference type="OrthoDB" id="1424266at2759"/>
<name>A0A8B9A2S8_PHODC</name>
<dbReference type="KEGG" id="pda:120108186"/>
<organism evidence="2 3">
    <name type="scientific">Phoenix dactylifera</name>
    <name type="common">Date palm</name>
    <dbReference type="NCBI Taxonomy" id="42345"/>
    <lineage>
        <taxon>Eukaryota</taxon>
        <taxon>Viridiplantae</taxon>
        <taxon>Streptophyta</taxon>
        <taxon>Embryophyta</taxon>
        <taxon>Tracheophyta</taxon>
        <taxon>Spermatophyta</taxon>
        <taxon>Magnoliopsida</taxon>
        <taxon>Liliopsida</taxon>
        <taxon>Arecaceae</taxon>
        <taxon>Coryphoideae</taxon>
        <taxon>Phoeniceae</taxon>
        <taxon>Phoenix</taxon>
    </lineage>
</organism>
<dbReference type="CDD" id="cd00303">
    <property type="entry name" value="retropepsin_like"/>
    <property type="match status" value="1"/>
</dbReference>
<proteinExistence type="predicted"/>
<dbReference type="Proteomes" id="UP000228380">
    <property type="component" value="Unplaced"/>
</dbReference>
<keyword evidence="2" id="KW-1185">Reference proteome</keyword>
<dbReference type="Pfam" id="PF08284">
    <property type="entry name" value="RVP_2"/>
    <property type="match status" value="1"/>
</dbReference>
<dbReference type="InterPro" id="IPR032567">
    <property type="entry name" value="RTL1-rel"/>
</dbReference>
<accession>A0A8B9A2S8</accession>
<dbReference type="PANTHER" id="PTHR15503">
    <property type="entry name" value="LDOC1 RELATED"/>
    <property type="match status" value="1"/>
</dbReference>
<dbReference type="Gene3D" id="2.40.70.10">
    <property type="entry name" value="Acid Proteases"/>
    <property type="match status" value="1"/>
</dbReference>
<dbReference type="GeneID" id="120108186"/>
<evidence type="ECO:0000313" key="2">
    <source>
        <dbReference type="Proteomes" id="UP000228380"/>
    </source>
</evidence>
<protein>
    <submittedName>
        <fullName evidence="3">Uncharacterized protein LOC120108186</fullName>
    </submittedName>
</protein>
<dbReference type="SUPFAM" id="SSF50630">
    <property type="entry name" value="Acid proteases"/>
    <property type="match status" value="1"/>
</dbReference>
<feature type="compositionally biased region" description="Acidic residues" evidence="1">
    <location>
        <begin position="1"/>
        <end position="30"/>
    </location>
</feature>
<evidence type="ECO:0000313" key="3">
    <source>
        <dbReference type="RefSeq" id="XP_038977684.1"/>
    </source>
</evidence>
<dbReference type="AlphaFoldDB" id="A0A8B9A2S8"/>
<gene>
    <name evidence="3" type="primary">LOC120108186</name>
</gene>
<dbReference type="RefSeq" id="XP_038977684.1">
    <property type="nucleotide sequence ID" value="XM_039121756.1"/>
</dbReference>
<feature type="region of interest" description="Disordered" evidence="1">
    <location>
        <begin position="1"/>
        <end position="34"/>
    </location>
</feature>
<reference evidence="3" key="1">
    <citation type="submission" date="2025-08" db="UniProtKB">
        <authorList>
            <consortium name="RefSeq"/>
        </authorList>
    </citation>
    <scope>IDENTIFICATION</scope>
    <source>
        <tissue evidence="3">Young leaves</tissue>
    </source>
</reference>
<dbReference type="InterPro" id="IPR021109">
    <property type="entry name" value="Peptidase_aspartic_dom_sf"/>
</dbReference>